<dbReference type="InterPro" id="IPR039422">
    <property type="entry name" value="MarR/SlyA-like"/>
</dbReference>
<dbReference type="InterPro" id="IPR036388">
    <property type="entry name" value="WH-like_DNA-bd_sf"/>
</dbReference>
<evidence type="ECO:0000313" key="5">
    <source>
        <dbReference type="EMBL" id="MDD0815753.1"/>
    </source>
</evidence>
<dbReference type="RefSeq" id="WP_273927437.1">
    <property type="nucleotide sequence ID" value="NZ_JAQSIN010000003.1"/>
</dbReference>
<dbReference type="PANTHER" id="PTHR33164">
    <property type="entry name" value="TRANSCRIPTIONAL REGULATOR, MARR FAMILY"/>
    <property type="match status" value="1"/>
</dbReference>
<comment type="caution">
    <text evidence="5">The sequence shown here is derived from an EMBL/GenBank/DDBJ whole genome shotgun (WGS) entry which is preliminary data.</text>
</comment>
<evidence type="ECO:0000256" key="2">
    <source>
        <dbReference type="ARBA" id="ARBA00023125"/>
    </source>
</evidence>
<evidence type="ECO:0000256" key="1">
    <source>
        <dbReference type="ARBA" id="ARBA00023015"/>
    </source>
</evidence>
<dbReference type="InterPro" id="IPR036390">
    <property type="entry name" value="WH_DNA-bd_sf"/>
</dbReference>
<keyword evidence="3" id="KW-0804">Transcription</keyword>
<dbReference type="PROSITE" id="PS50995">
    <property type="entry name" value="HTH_MARR_2"/>
    <property type="match status" value="1"/>
</dbReference>
<evidence type="ECO:0000259" key="4">
    <source>
        <dbReference type="PROSITE" id="PS50995"/>
    </source>
</evidence>
<dbReference type="PANTHER" id="PTHR33164:SF43">
    <property type="entry name" value="HTH-TYPE TRANSCRIPTIONAL REPRESSOR YETL"/>
    <property type="match status" value="1"/>
</dbReference>
<dbReference type="SUPFAM" id="SSF46785">
    <property type="entry name" value="Winged helix' DNA-binding domain"/>
    <property type="match status" value="1"/>
</dbReference>
<keyword evidence="2" id="KW-0238">DNA-binding</keyword>
<reference evidence="5 6" key="1">
    <citation type="submission" date="2023-02" db="EMBL/GenBank/DDBJ databases">
        <title>Bacterial whole genome sequence for Curvibacter sp. HBC28.</title>
        <authorList>
            <person name="Le V."/>
            <person name="Ko S.-R."/>
            <person name="Ahn C.-Y."/>
            <person name="Oh H.-M."/>
        </authorList>
    </citation>
    <scope>NUCLEOTIDE SEQUENCE [LARGE SCALE GENOMIC DNA]</scope>
    <source>
        <strain evidence="5 6">HBC28</strain>
    </source>
</reference>
<accession>A0ABT5MGQ3</accession>
<evidence type="ECO:0000313" key="6">
    <source>
        <dbReference type="Proteomes" id="UP001528672"/>
    </source>
</evidence>
<name>A0ABT5MGQ3_9BURK</name>
<gene>
    <name evidence="5" type="ORF">PSQ39_14035</name>
</gene>
<keyword evidence="1" id="KW-0805">Transcription regulation</keyword>
<dbReference type="EMBL" id="JAQSIO010000004">
    <property type="protein sequence ID" value="MDD0815753.1"/>
    <property type="molecule type" value="Genomic_DNA"/>
</dbReference>
<dbReference type="Proteomes" id="UP001528672">
    <property type="component" value="Unassembled WGS sequence"/>
</dbReference>
<sequence>MSTKKQDPTGALEDEVLESLQALVFGLKGRLRHGLGEQAQALPPMEMRALQYFVRHPGASQSDLVQHSGRDKAQIARLIKSLVTEGYLQAEPAPHDRRSQCLSPSASGLALHQTLQQARREVLALSLRGLAPSELTQLLGLLKRLRGNLDSDANASPQH</sequence>
<proteinExistence type="predicted"/>
<organism evidence="5 6">
    <name type="scientific">Curvibacter microcysteis</name>
    <dbReference type="NCBI Taxonomy" id="3026419"/>
    <lineage>
        <taxon>Bacteria</taxon>
        <taxon>Pseudomonadati</taxon>
        <taxon>Pseudomonadota</taxon>
        <taxon>Betaproteobacteria</taxon>
        <taxon>Burkholderiales</taxon>
        <taxon>Comamonadaceae</taxon>
        <taxon>Curvibacter</taxon>
    </lineage>
</organism>
<dbReference type="Pfam" id="PF12802">
    <property type="entry name" value="MarR_2"/>
    <property type="match status" value="1"/>
</dbReference>
<dbReference type="SMART" id="SM00347">
    <property type="entry name" value="HTH_MARR"/>
    <property type="match status" value="1"/>
</dbReference>
<dbReference type="PROSITE" id="PS01117">
    <property type="entry name" value="HTH_MARR_1"/>
    <property type="match status" value="1"/>
</dbReference>
<evidence type="ECO:0000256" key="3">
    <source>
        <dbReference type="ARBA" id="ARBA00023163"/>
    </source>
</evidence>
<protein>
    <submittedName>
        <fullName evidence="5">MarR family transcriptional regulator</fullName>
    </submittedName>
</protein>
<dbReference type="InterPro" id="IPR023187">
    <property type="entry name" value="Tscrpt_reg_MarR-type_CS"/>
</dbReference>
<dbReference type="InterPro" id="IPR000835">
    <property type="entry name" value="HTH_MarR-typ"/>
</dbReference>
<feature type="domain" description="HTH marR-type" evidence="4">
    <location>
        <begin position="13"/>
        <end position="147"/>
    </location>
</feature>
<keyword evidence="6" id="KW-1185">Reference proteome</keyword>
<dbReference type="Gene3D" id="1.10.10.10">
    <property type="entry name" value="Winged helix-like DNA-binding domain superfamily/Winged helix DNA-binding domain"/>
    <property type="match status" value="1"/>
</dbReference>